<dbReference type="InterPro" id="IPR012338">
    <property type="entry name" value="Beta-lactam/transpept-like"/>
</dbReference>
<dbReference type="EMBL" id="JAGRPV010000001">
    <property type="protein sequence ID" value="MDI4646734.1"/>
    <property type="molecule type" value="Genomic_DNA"/>
</dbReference>
<name>A0ABT6TLC2_9BACL</name>
<dbReference type="InterPro" id="IPR050515">
    <property type="entry name" value="Beta-lactam/transpept"/>
</dbReference>
<dbReference type="PANTHER" id="PTHR30627:SF24">
    <property type="entry name" value="PENICILLIN-BINDING PROTEIN 4B"/>
    <property type="match status" value="1"/>
</dbReference>
<accession>A0ABT6TLC2</accession>
<dbReference type="InterPro" id="IPR036138">
    <property type="entry name" value="PBP_dimer_sf"/>
</dbReference>
<protein>
    <submittedName>
        <fullName evidence="2">Penicillin-binding transpeptidase domain-containing protein</fullName>
    </submittedName>
</protein>
<comment type="caution">
    <text evidence="2">The sequence shown here is derived from an EMBL/GenBank/DDBJ whole genome shotgun (WGS) entry which is preliminary data.</text>
</comment>
<dbReference type="SUPFAM" id="SSF56519">
    <property type="entry name" value="Penicillin binding protein dimerisation domain"/>
    <property type="match status" value="1"/>
</dbReference>
<dbReference type="InterPro" id="IPR001460">
    <property type="entry name" value="PCN-bd_Tpept"/>
</dbReference>
<dbReference type="Proteomes" id="UP001161691">
    <property type="component" value="Unassembled WGS sequence"/>
</dbReference>
<dbReference type="RefSeq" id="WP_282909558.1">
    <property type="nucleotide sequence ID" value="NZ_JAGRPV010000001.1"/>
</dbReference>
<evidence type="ECO:0000313" key="2">
    <source>
        <dbReference type="EMBL" id="MDI4646734.1"/>
    </source>
</evidence>
<reference evidence="2" key="1">
    <citation type="submission" date="2023-04" db="EMBL/GenBank/DDBJ databases">
        <title>Comparative genomic analysis of Cohnella hashimotonis sp. nov., isolated from the International Space Station.</title>
        <authorList>
            <person name="Venkateswaran K."/>
            <person name="Simpson A."/>
        </authorList>
    </citation>
    <scope>NUCLEOTIDE SEQUENCE</scope>
    <source>
        <strain evidence="2">F6_2S_P_1</strain>
    </source>
</reference>
<dbReference type="Gene3D" id="3.40.710.10">
    <property type="entry name" value="DD-peptidase/beta-lactamase superfamily"/>
    <property type="match status" value="1"/>
</dbReference>
<dbReference type="Pfam" id="PF00905">
    <property type="entry name" value="Transpeptidase"/>
    <property type="match status" value="1"/>
</dbReference>
<feature type="domain" description="Penicillin-binding protein transpeptidase" evidence="1">
    <location>
        <begin position="277"/>
        <end position="595"/>
    </location>
</feature>
<dbReference type="Gene3D" id="3.90.1310.10">
    <property type="entry name" value="Penicillin-binding protein 2a (Domain 2)"/>
    <property type="match status" value="1"/>
</dbReference>
<organism evidence="2 3">
    <name type="scientific">Cohnella hashimotonis</name>
    <dbReference type="NCBI Taxonomy" id="2826895"/>
    <lineage>
        <taxon>Bacteria</taxon>
        <taxon>Bacillati</taxon>
        <taxon>Bacillota</taxon>
        <taxon>Bacilli</taxon>
        <taxon>Bacillales</taxon>
        <taxon>Paenibacillaceae</taxon>
        <taxon>Cohnella</taxon>
    </lineage>
</organism>
<evidence type="ECO:0000259" key="1">
    <source>
        <dbReference type="Pfam" id="PF00905"/>
    </source>
</evidence>
<evidence type="ECO:0000313" key="3">
    <source>
        <dbReference type="Proteomes" id="UP001161691"/>
    </source>
</evidence>
<dbReference type="SUPFAM" id="SSF56601">
    <property type="entry name" value="beta-lactamase/transpeptidase-like"/>
    <property type="match status" value="1"/>
</dbReference>
<proteinExistence type="predicted"/>
<sequence>MNGPVPARIFKLMIALAAVFGVMEARLAWVQLGGGGGSENAAAGLAKQAYRQHSDPLELDSGRGQFVDRDGRPLTGRTIRALAAYPTGGMPRGSDGQLQVLADTLGESADQIGAWLDGIREPLVWKGKTGTVVALTETQERRIVALGLTGVAVVPYVDRYGAEQGRGPALQAIGYTAQDPARLTKLYGKELAAGKARTTDPIGEAGLELSLDRLIRGIGSTFAVATTDGARRPLAGIGMRISGPANPHYPLQVRTTIDLAVQRAAEAALKKHGIKEGAVVVLDVEHADILGMVSLPAFDPAHIGFAGTDERNHALIAVPPGSVFKTVTLAAALEAGVTTLDETFRCAGSYGRYGLNCWLHGGHGVLTVKEAYAESCNVVFAALAERLDPALLAETADKLGLGRQIGWQIGSFVDGKPLRLLGEEQPGAIFATPEAGKDGGVRTGTGIGQRDVRVTPLQAANLVVTLLHGGRVQAPRIATEIRYADGGLLANMPARGAPSEFGRIKPATAAALREAMRAVVTEGTAEQALGANEWPLAGKSGTAELAGKRPALNDQWFVGYGPAKGRPRYAVSVLLENRTAGVRNAAPAVFGDIMDALRLMDRAEAELQERSSRTQKDETARR</sequence>
<dbReference type="PANTHER" id="PTHR30627">
    <property type="entry name" value="PEPTIDOGLYCAN D,D-TRANSPEPTIDASE"/>
    <property type="match status" value="1"/>
</dbReference>
<keyword evidence="3" id="KW-1185">Reference proteome</keyword>
<gene>
    <name evidence="2" type="ORF">KB449_17285</name>
</gene>